<evidence type="ECO:0000256" key="3">
    <source>
        <dbReference type="ARBA" id="ARBA00022801"/>
    </source>
</evidence>
<feature type="domain" description="C2H2-type" evidence="7">
    <location>
        <begin position="81"/>
        <end position="110"/>
    </location>
</feature>
<feature type="non-terminal residue" evidence="8">
    <location>
        <position position="1"/>
    </location>
</feature>
<evidence type="ECO:0000256" key="4">
    <source>
        <dbReference type="ARBA" id="ARBA00022839"/>
    </source>
</evidence>
<evidence type="ECO:0000256" key="6">
    <source>
        <dbReference type="PROSITE-ProRule" id="PRU00042"/>
    </source>
</evidence>
<keyword evidence="6" id="KW-0862">Zinc</keyword>
<dbReference type="PANTHER" id="PTHR12801:SF123">
    <property type="entry name" value="RNA EXONUCLEASE 4"/>
    <property type="match status" value="1"/>
</dbReference>
<dbReference type="CDD" id="cd06144">
    <property type="entry name" value="REX4_like"/>
    <property type="match status" value="1"/>
</dbReference>
<sequence length="413" mass="47035">MTLYSAGDSETRVEAFRWTKIGGLGFSKKLVRISAAITNDLFSPTKEFMIRRGFHFVVVVSLRKEETIMAASITTKECLRHKCSACYKQYKKKEHLIEHMRVSYHSVHQPRCGVCQKHCKSFESLREHLNGPLSKSNCSKIFLEQGCGLCLRVLDDRTSLRGHQDICRLTAPVRQGTSLLPTDLSDCYDEDRSDRGLGAIAMDCVMAGGGSDGTLDICIGICLVDEDEKLIFNTFVQPHIPITNYRHEVTGLTEERVRYAMSLKEVQEKVLKILLNGETIERLRLNGGKARLLVGHDLEHDLDCLRMNYPDHMLRDTARYTPLMKTNLVSHSLKYLTRTYLGYDIRQGVHDPYENCVSAMRLYKRMRSLNHHGLVTTPLIAPPLAQYVAHRSDHFHFLLGRKGIDSTHIDGER</sequence>
<dbReference type="GO" id="GO:0006364">
    <property type="term" value="P:rRNA processing"/>
    <property type="evidence" value="ECO:0007669"/>
    <property type="project" value="InterPro"/>
</dbReference>
<keyword evidence="9" id="KW-1185">Reference proteome</keyword>
<comment type="subcellular location">
    <subcellularLocation>
        <location evidence="1">Nucleus</location>
    </subcellularLocation>
</comment>
<evidence type="ECO:0000256" key="2">
    <source>
        <dbReference type="ARBA" id="ARBA00022722"/>
    </source>
</evidence>
<dbReference type="InterPro" id="IPR013520">
    <property type="entry name" value="Ribonucl_H"/>
</dbReference>
<evidence type="ECO:0000313" key="8">
    <source>
        <dbReference type="EMBL" id="KAG6606433.1"/>
    </source>
</evidence>
<dbReference type="EMBL" id="JAGKQH010000002">
    <property type="protein sequence ID" value="KAG6606433.1"/>
    <property type="molecule type" value="Genomic_DNA"/>
</dbReference>
<evidence type="ECO:0000259" key="7">
    <source>
        <dbReference type="PROSITE" id="PS50157"/>
    </source>
</evidence>
<reference evidence="8 9" key="1">
    <citation type="journal article" date="2021" name="Hortic Res">
        <title>The domestication of Cucurbita argyrosperma as revealed by the genome of its wild relative.</title>
        <authorList>
            <person name="Barrera-Redondo J."/>
            <person name="Sanchez-de la Vega G."/>
            <person name="Aguirre-Liguori J.A."/>
            <person name="Castellanos-Morales G."/>
            <person name="Gutierrez-Guerrero Y.T."/>
            <person name="Aguirre-Dugua X."/>
            <person name="Aguirre-Planter E."/>
            <person name="Tenaillon M.I."/>
            <person name="Lira-Saade R."/>
            <person name="Eguiarte L.E."/>
        </authorList>
    </citation>
    <scope>NUCLEOTIDE SEQUENCE [LARGE SCALE GENOMIC DNA]</scope>
    <source>
        <strain evidence="8">JBR-2021</strain>
    </source>
</reference>
<evidence type="ECO:0000313" key="9">
    <source>
        <dbReference type="Proteomes" id="UP000685013"/>
    </source>
</evidence>
<keyword evidence="5" id="KW-0539">Nucleus</keyword>
<dbReference type="GO" id="GO:0008408">
    <property type="term" value="F:3'-5' exonuclease activity"/>
    <property type="evidence" value="ECO:0007669"/>
    <property type="project" value="InterPro"/>
</dbReference>
<dbReference type="PANTHER" id="PTHR12801">
    <property type="entry name" value="RNA EXONUCLEASE REXO1 / RECO3 FAMILY MEMBER-RELATED"/>
    <property type="match status" value="1"/>
</dbReference>
<dbReference type="InterPro" id="IPR047021">
    <property type="entry name" value="REXO1/3/4-like"/>
</dbReference>
<dbReference type="Proteomes" id="UP000685013">
    <property type="component" value="Chromosome 2"/>
</dbReference>
<evidence type="ECO:0000256" key="1">
    <source>
        <dbReference type="ARBA" id="ARBA00004123"/>
    </source>
</evidence>
<dbReference type="GO" id="GO:0005634">
    <property type="term" value="C:nucleus"/>
    <property type="evidence" value="ECO:0007669"/>
    <property type="project" value="UniProtKB-SubCell"/>
</dbReference>
<gene>
    <name evidence="8" type="ORF">SDJN03_03750</name>
</gene>
<dbReference type="PROSITE" id="PS50157">
    <property type="entry name" value="ZINC_FINGER_C2H2_2"/>
    <property type="match status" value="1"/>
</dbReference>
<keyword evidence="3" id="KW-0378">Hydrolase</keyword>
<dbReference type="Pfam" id="PF00929">
    <property type="entry name" value="RNase_T"/>
    <property type="match status" value="1"/>
</dbReference>
<keyword evidence="4" id="KW-0269">Exonuclease</keyword>
<comment type="caution">
    <text evidence="8">The sequence shown here is derived from an EMBL/GenBank/DDBJ whole genome shotgun (WGS) entry which is preliminary data.</text>
</comment>
<dbReference type="GO" id="GO:0008270">
    <property type="term" value="F:zinc ion binding"/>
    <property type="evidence" value="ECO:0007669"/>
    <property type="project" value="UniProtKB-KW"/>
</dbReference>
<protein>
    <recommendedName>
        <fullName evidence="7">C2H2-type domain-containing protein</fullName>
    </recommendedName>
</protein>
<keyword evidence="6" id="KW-0863">Zinc-finger</keyword>
<dbReference type="InterPro" id="IPR013087">
    <property type="entry name" value="Znf_C2H2_type"/>
</dbReference>
<dbReference type="InterPro" id="IPR037431">
    <property type="entry name" value="REX4_DEDDh_dom"/>
</dbReference>
<evidence type="ECO:0000256" key="5">
    <source>
        <dbReference type="ARBA" id="ARBA00023242"/>
    </source>
</evidence>
<dbReference type="PROSITE" id="PS00028">
    <property type="entry name" value="ZINC_FINGER_C2H2_1"/>
    <property type="match status" value="1"/>
</dbReference>
<dbReference type="SMART" id="SM00479">
    <property type="entry name" value="EXOIII"/>
    <property type="match status" value="1"/>
</dbReference>
<keyword evidence="2" id="KW-0540">Nuclease</keyword>
<accession>A0AAV6P6C6</accession>
<organism evidence="8 9">
    <name type="scientific">Cucurbita argyrosperma subsp. sororia</name>
    <dbReference type="NCBI Taxonomy" id="37648"/>
    <lineage>
        <taxon>Eukaryota</taxon>
        <taxon>Viridiplantae</taxon>
        <taxon>Streptophyta</taxon>
        <taxon>Embryophyta</taxon>
        <taxon>Tracheophyta</taxon>
        <taxon>Spermatophyta</taxon>
        <taxon>Magnoliopsida</taxon>
        <taxon>eudicotyledons</taxon>
        <taxon>Gunneridae</taxon>
        <taxon>Pentapetalae</taxon>
        <taxon>rosids</taxon>
        <taxon>fabids</taxon>
        <taxon>Cucurbitales</taxon>
        <taxon>Cucurbitaceae</taxon>
        <taxon>Cucurbiteae</taxon>
        <taxon>Cucurbita</taxon>
    </lineage>
</organism>
<name>A0AAV6P6C6_9ROSI</name>
<dbReference type="AlphaFoldDB" id="A0AAV6P6C6"/>
<keyword evidence="6" id="KW-0479">Metal-binding</keyword>
<proteinExistence type="predicted"/>